<proteinExistence type="predicted"/>
<reference evidence="1 2" key="1">
    <citation type="submission" date="2020-08" db="EMBL/GenBank/DDBJ databases">
        <title>Cohnella phylogeny.</title>
        <authorList>
            <person name="Dunlap C."/>
        </authorList>
    </citation>
    <scope>NUCLEOTIDE SEQUENCE [LARGE SCALE GENOMIC DNA]</scope>
    <source>
        <strain evidence="1 2">DSM 103658</strain>
    </source>
</reference>
<organism evidence="1 2">
    <name type="scientific">Cohnella lubricantis</name>
    <dbReference type="NCBI Taxonomy" id="2163172"/>
    <lineage>
        <taxon>Bacteria</taxon>
        <taxon>Bacillati</taxon>
        <taxon>Bacillota</taxon>
        <taxon>Bacilli</taxon>
        <taxon>Bacillales</taxon>
        <taxon>Paenibacillaceae</taxon>
        <taxon>Cohnella</taxon>
    </lineage>
</organism>
<dbReference type="AlphaFoldDB" id="A0A841TFU0"/>
<evidence type="ECO:0000313" key="1">
    <source>
        <dbReference type="EMBL" id="MBB6678809.1"/>
    </source>
</evidence>
<comment type="caution">
    <text evidence="1">The sequence shown here is derived from an EMBL/GenBank/DDBJ whole genome shotgun (WGS) entry which is preliminary data.</text>
</comment>
<keyword evidence="2" id="KW-1185">Reference proteome</keyword>
<dbReference type="RefSeq" id="WP_185180076.1">
    <property type="nucleotide sequence ID" value="NZ_CBCSEP010000002.1"/>
</dbReference>
<name>A0A841TFU0_9BACL</name>
<accession>A0A841TFU0</accession>
<gene>
    <name evidence="1" type="ORF">H4Q31_16075</name>
</gene>
<dbReference type="Proteomes" id="UP000574133">
    <property type="component" value="Unassembled WGS sequence"/>
</dbReference>
<dbReference type="EMBL" id="JACJVN010000061">
    <property type="protein sequence ID" value="MBB6678809.1"/>
    <property type="molecule type" value="Genomic_DNA"/>
</dbReference>
<evidence type="ECO:0000313" key="2">
    <source>
        <dbReference type="Proteomes" id="UP000574133"/>
    </source>
</evidence>
<protein>
    <submittedName>
        <fullName evidence="1">Uncharacterized protein</fullName>
    </submittedName>
</protein>
<sequence>MGMTDGLAMGKKVFGKPRAIRALASMAGMPPLGLCVSRGGGAVMGNRRIVRLLS</sequence>